<keyword evidence="2" id="KW-1185">Reference proteome</keyword>
<evidence type="ECO:0000313" key="1">
    <source>
        <dbReference type="EMBL" id="KAK8787401.1"/>
    </source>
</evidence>
<comment type="caution">
    <text evidence="1">The sequence shown here is derived from an EMBL/GenBank/DDBJ whole genome shotgun (WGS) entry which is preliminary data.</text>
</comment>
<evidence type="ECO:0000313" key="2">
    <source>
        <dbReference type="Proteomes" id="UP001321473"/>
    </source>
</evidence>
<dbReference type="SUPFAM" id="SSF57716">
    <property type="entry name" value="Glucocorticoid receptor-like (DNA-binding domain)"/>
    <property type="match status" value="1"/>
</dbReference>
<protein>
    <recommendedName>
        <fullName evidence="3">THAP-type domain-containing protein</fullName>
    </recommendedName>
</protein>
<accession>A0AAQ4FL14</accession>
<name>A0AAQ4FL14_AMBAM</name>
<sequence>MCESSIPKLQDLSVVVRKPPTVVISVLMCSPAVDNCCSTTSRITGSCRGSVRISSLPIQGKPQRLMMVKSKHQGREKTCFVPLRRSGYRSNPSKASMFCVSSDPTRLAEWERLIKRQDRNLTPACVFCEKHFGDCYI</sequence>
<evidence type="ECO:0008006" key="3">
    <source>
        <dbReference type="Google" id="ProtNLM"/>
    </source>
</evidence>
<reference evidence="1 2" key="1">
    <citation type="journal article" date="2023" name="Arcadia Sci">
        <title>De novo assembly of a long-read Amblyomma americanum tick genome.</title>
        <authorList>
            <person name="Chou S."/>
            <person name="Poskanzer K.E."/>
            <person name="Rollins M."/>
            <person name="Thuy-Boun P.S."/>
        </authorList>
    </citation>
    <scope>NUCLEOTIDE SEQUENCE [LARGE SCALE GENOMIC DNA]</scope>
    <source>
        <strain evidence="1">F_SG_1</strain>
        <tissue evidence="1">Salivary glands</tissue>
    </source>
</reference>
<dbReference type="AlphaFoldDB" id="A0AAQ4FL14"/>
<proteinExistence type="predicted"/>
<dbReference type="Proteomes" id="UP001321473">
    <property type="component" value="Unassembled WGS sequence"/>
</dbReference>
<dbReference type="EMBL" id="JARKHS020001843">
    <property type="protein sequence ID" value="KAK8787401.1"/>
    <property type="molecule type" value="Genomic_DNA"/>
</dbReference>
<gene>
    <name evidence="1" type="ORF">V5799_022823</name>
</gene>
<organism evidence="1 2">
    <name type="scientific">Amblyomma americanum</name>
    <name type="common">Lone star tick</name>
    <dbReference type="NCBI Taxonomy" id="6943"/>
    <lineage>
        <taxon>Eukaryota</taxon>
        <taxon>Metazoa</taxon>
        <taxon>Ecdysozoa</taxon>
        <taxon>Arthropoda</taxon>
        <taxon>Chelicerata</taxon>
        <taxon>Arachnida</taxon>
        <taxon>Acari</taxon>
        <taxon>Parasitiformes</taxon>
        <taxon>Ixodida</taxon>
        <taxon>Ixodoidea</taxon>
        <taxon>Ixodidae</taxon>
        <taxon>Amblyomminae</taxon>
        <taxon>Amblyomma</taxon>
    </lineage>
</organism>